<organism evidence="3 4">
    <name type="scientific">Anopheles stephensi</name>
    <name type="common">Indo-Pakistan malaria mosquito</name>
    <dbReference type="NCBI Taxonomy" id="30069"/>
    <lineage>
        <taxon>Eukaryota</taxon>
        <taxon>Metazoa</taxon>
        <taxon>Ecdysozoa</taxon>
        <taxon>Arthropoda</taxon>
        <taxon>Hexapoda</taxon>
        <taxon>Insecta</taxon>
        <taxon>Pterygota</taxon>
        <taxon>Neoptera</taxon>
        <taxon>Endopterygota</taxon>
        <taxon>Diptera</taxon>
        <taxon>Nematocera</taxon>
        <taxon>Culicoidea</taxon>
        <taxon>Culicidae</taxon>
        <taxon>Anophelinae</taxon>
        <taxon>Anopheles</taxon>
    </lineage>
</organism>
<dbReference type="SUPFAM" id="SSF49493">
    <property type="entry name" value="HSP40/DnaJ peptide-binding domain"/>
    <property type="match status" value="2"/>
</dbReference>
<evidence type="ECO:0000256" key="1">
    <source>
        <dbReference type="ARBA" id="ARBA00023186"/>
    </source>
</evidence>
<dbReference type="InterPro" id="IPR008971">
    <property type="entry name" value="HSP40/DnaJ_pept-bd"/>
</dbReference>
<dbReference type="PANTHER" id="PTHR24078">
    <property type="entry name" value="DNAJ HOMOLOG SUBFAMILY C MEMBER"/>
    <property type="match status" value="1"/>
</dbReference>
<dbReference type="InterPro" id="IPR051339">
    <property type="entry name" value="DnaJ_subfamily_B"/>
</dbReference>
<reference evidence="4" key="1">
    <citation type="journal article" date="2014" name="Genome Biol.">
        <title>Genome analysis of a major urban malaria vector mosquito, Anopheles stephensi.</title>
        <authorList>
            <person name="Jiang X."/>
            <person name="Peery A."/>
            <person name="Hall A.B."/>
            <person name="Sharma A."/>
            <person name="Chen X.G."/>
            <person name="Waterhouse R.M."/>
            <person name="Komissarov A."/>
            <person name="Riehle M.M."/>
            <person name="Shouche Y."/>
            <person name="Sharakhova M.V."/>
            <person name="Lawson D."/>
            <person name="Pakpour N."/>
            <person name="Arensburger P."/>
            <person name="Davidson V.L."/>
            <person name="Eiglmeier K."/>
            <person name="Emrich S."/>
            <person name="George P."/>
            <person name="Kennedy R.C."/>
            <person name="Mane S.P."/>
            <person name="Maslen G."/>
            <person name="Oringanje C."/>
            <person name="Qi Y."/>
            <person name="Settlage R."/>
            <person name="Tojo M."/>
            <person name="Tubio J.M."/>
            <person name="Unger M.F."/>
            <person name="Wang B."/>
            <person name="Vernick K.D."/>
            <person name="Ribeiro J.M."/>
            <person name="James A.A."/>
            <person name="Michel K."/>
            <person name="Riehle M.A."/>
            <person name="Luckhart S."/>
            <person name="Sharakhov I.V."/>
            <person name="Tu Z."/>
        </authorList>
    </citation>
    <scope>NUCLEOTIDE SEQUENCE [LARGE SCALE GENOMIC DNA]</scope>
    <source>
        <strain evidence="4">Indian</strain>
    </source>
</reference>
<dbReference type="Gene3D" id="2.60.260.20">
    <property type="entry name" value="Urease metallochaperone UreE, N-terminal domain"/>
    <property type="match status" value="2"/>
</dbReference>
<dbReference type="VEuPathDB" id="VectorBase:ASTEI02710"/>
<name>A0A182Y2M4_ANOST</name>
<feature type="domain" description="Chaperone DnaJ C-terminal" evidence="2">
    <location>
        <begin position="75"/>
        <end position="225"/>
    </location>
</feature>
<reference evidence="3" key="2">
    <citation type="submission" date="2020-05" db="UniProtKB">
        <authorList>
            <consortium name="EnsemblMetazoa"/>
        </authorList>
    </citation>
    <scope>IDENTIFICATION</scope>
    <source>
        <strain evidence="3">Indian</strain>
    </source>
</reference>
<dbReference type="Pfam" id="PF01556">
    <property type="entry name" value="DnaJ_C"/>
    <property type="match status" value="1"/>
</dbReference>
<dbReference type="VEuPathDB" id="VectorBase:ASTEI20_038279"/>
<sequence length="232" mass="25837">MYFPGQGYQNLAPYCHPNSTLYAAYTFPIGNLTQQQYWHAINEAVVVLIESPSVANGNQWIARNLETLRPTSDITITVAVDLEEMFTGTQKTLTYPRMRYIDGRSLTQMETVIVTIMPHMRHGMSLLFRGLGHENELGQGNLVVVLHVNPHPIFTVSGNDLLHKMAVPLSIAMLGGEVRVQTIDSQWLTILVQPASQSAQRQVIRFEGQGLYASGDVRGDMIVTITGTRSRP</sequence>
<dbReference type="AlphaFoldDB" id="A0A182Y2M4"/>
<evidence type="ECO:0000259" key="2">
    <source>
        <dbReference type="Pfam" id="PF01556"/>
    </source>
</evidence>
<dbReference type="Proteomes" id="UP000076408">
    <property type="component" value="Unassembled WGS sequence"/>
</dbReference>
<evidence type="ECO:0000313" key="4">
    <source>
        <dbReference type="Proteomes" id="UP000076408"/>
    </source>
</evidence>
<dbReference type="PANTHER" id="PTHR24078:SF576">
    <property type="entry name" value="AT19485P-RELATED"/>
    <property type="match status" value="1"/>
</dbReference>
<protein>
    <recommendedName>
        <fullName evidence="2">Chaperone DnaJ C-terminal domain-containing protein</fullName>
    </recommendedName>
</protein>
<dbReference type="GO" id="GO:0005829">
    <property type="term" value="C:cytosol"/>
    <property type="evidence" value="ECO:0007669"/>
    <property type="project" value="TreeGrafter"/>
</dbReference>
<dbReference type="InterPro" id="IPR002939">
    <property type="entry name" value="DnaJ_C"/>
</dbReference>
<dbReference type="CDD" id="cd10747">
    <property type="entry name" value="DnaJ_C"/>
    <property type="match status" value="1"/>
</dbReference>
<proteinExistence type="predicted"/>
<accession>A0A182Y2M4</accession>
<dbReference type="OMA" id="WHAINEA"/>
<dbReference type="GO" id="GO:0051082">
    <property type="term" value="F:unfolded protein binding"/>
    <property type="evidence" value="ECO:0007669"/>
    <property type="project" value="InterPro"/>
</dbReference>
<evidence type="ECO:0000313" key="3">
    <source>
        <dbReference type="EnsemblMetazoa" id="ASTEI02710-PA"/>
    </source>
</evidence>
<dbReference type="EnsemblMetazoa" id="ASTEI02710-RA">
    <property type="protein sequence ID" value="ASTEI02710-PA"/>
    <property type="gene ID" value="ASTEI02710"/>
</dbReference>
<dbReference type="GO" id="GO:0006457">
    <property type="term" value="P:protein folding"/>
    <property type="evidence" value="ECO:0007669"/>
    <property type="project" value="InterPro"/>
</dbReference>
<keyword evidence="4" id="KW-1185">Reference proteome</keyword>
<keyword evidence="1" id="KW-0143">Chaperone</keyword>
<dbReference type="GO" id="GO:0051087">
    <property type="term" value="F:protein-folding chaperone binding"/>
    <property type="evidence" value="ECO:0007669"/>
    <property type="project" value="TreeGrafter"/>
</dbReference>
<dbReference type="STRING" id="30069.A0A182Y2M4"/>